<dbReference type="OrthoDB" id="20774at2759"/>
<evidence type="ECO:0000313" key="2">
    <source>
        <dbReference type="EMBL" id="QRD05910.1"/>
    </source>
</evidence>
<reference evidence="3" key="1">
    <citation type="journal article" date="2021" name="BMC Genomics">
        <title>Chromosome-level genome assembly and manually-curated proteome of model necrotroph Parastagonospora nodorum Sn15 reveals a genome-wide trove of candidate effector homologs, and redundancy of virulence-related functions within an accessory chromosome.</title>
        <authorList>
            <person name="Bertazzoni S."/>
            <person name="Jones D.A.B."/>
            <person name="Phan H.T."/>
            <person name="Tan K.-C."/>
            <person name="Hane J.K."/>
        </authorList>
    </citation>
    <scope>NUCLEOTIDE SEQUENCE [LARGE SCALE GENOMIC DNA]</scope>
    <source>
        <strain evidence="3">SN15 / ATCC MYA-4574 / FGSC 10173)</strain>
    </source>
</reference>
<dbReference type="Pfam" id="PF10433">
    <property type="entry name" value="Beta-prop_RSE1_1st"/>
    <property type="match status" value="1"/>
</dbReference>
<name>A0A7U2NPP7_PHANO</name>
<dbReference type="VEuPathDB" id="FungiDB:JI435_133420"/>
<dbReference type="Proteomes" id="UP000663193">
    <property type="component" value="Chromosome 19"/>
</dbReference>
<protein>
    <recommendedName>
        <fullName evidence="1">RSE1/DDB1/CPSF1 first beta-propeller domain-containing protein</fullName>
    </recommendedName>
</protein>
<dbReference type="Gene3D" id="2.130.10.10">
    <property type="entry name" value="YVTN repeat-like/Quinoprotein amine dehydrogenase"/>
    <property type="match status" value="3"/>
</dbReference>
<evidence type="ECO:0000313" key="3">
    <source>
        <dbReference type="Proteomes" id="UP000663193"/>
    </source>
</evidence>
<dbReference type="InterPro" id="IPR018846">
    <property type="entry name" value="Beta-prop_RSE1/DDB1/CPSF1_1st"/>
</dbReference>
<dbReference type="InterPro" id="IPR015943">
    <property type="entry name" value="WD40/YVTN_repeat-like_dom_sf"/>
</dbReference>
<feature type="domain" description="RSE1/DDB1/CPSF1 first beta-propeller" evidence="1">
    <location>
        <begin position="67"/>
        <end position="472"/>
    </location>
</feature>
<gene>
    <name evidence="2" type="ORF">JI435_133420</name>
</gene>
<dbReference type="EMBL" id="CP069041">
    <property type="protein sequence ID" value="QRD05910.1"/>
    <property type="molecule type" value="Genomic_DNA"/>
</dbReference>
<sequence>MNHQVQTSVLVNNEWVSRPVDAYQFMAQARESDGDMPKSTAKPRNQVPELGILSRTVFASPLFKSVRPANVRSKDLNDIVLIGEDALQLKEIHDYGRLRHVATKSDFKGRILAARVFGDPREIPVSVASPLPKQRPWHQGRRSTTGEEECVLPPEVLVLALTNRTLMFLWARHTRKGAVTFSQRAVRLPAGASQFDRFGTFLAIDPKQRATAVAAQEGRFILYKTKSMQKWRKELRNGMDTTPIEDERIMPIEGRVMHMEFLSSGLAQDEFHVVLLFVIALQGKTKMTCFDWDCRQDLSTAAVRTERVAVDYHDHNPSLLIPLSRTSDFILVFDTHVTLYKDVLSGVPRRLEIPIAPEIIPSLLPGDSKRRPRWVEWDKTPRNPDFPKEAFYVAREDGRIMYLERGPTGVDTVEAGDWPHRIDTAFACLSVDNSEYSQLYPDVLIAGGAGNDGRLCKLGSWPAEYSYASYPVSNELSYVDSISNWTPLTDLSVASPSGGPMPQGRDRYSIFVANGSSPHGEISELRRGVRSLIDHSFSGMTGCTGIWVVDHGSQTLDIDGRVARQHYALLIITMPPETLLIRIVRTQSEIRGDFSGAWEDGAWKVDQIPNDDEPTEDGVMRDMETITACPWTEKLAIQITRDEVRVLHRPSLQKSDLFSCTSSILLAACRPGFPFVAITFRESGRTYLEVLCISSDGIFVKTASQHSRFLLDHDPTCIELFEVDGTMCVLVGTFGSTIYFLKVDENGDLHAMLNDSLKSAENDEIRMILESASLLSTKEQQTLVCATRNGYLLSSRLPKTKSNATHLSWHVVKMGTTSAKITASATDTSTAFVSCGPDLCRVRCSASNPSMLDVDSLWFTSRFRPGYQQSAVTALYQLPFSNDNKTTGRNLGGFMFVVAGDEFHCSQLDTDIRWTAQDASPLSRDDSGPVPRKLLTGARPTNVTYLKPTRKMVVTTMEAKEGEAPPNGYRVLHSAIKLLDVHDHKAVEEAEIKQEDQHEYANKLVAAQYKLKHGERVYSIAEWLFVDPGNRKFNFIIVGTGIPGSAGKETGRRLVFNVGKNEPAAKLELKKYSSFGYPVYCTAAYSNTQIVSAIGKNLTLDSFDCDTGVFRKCTAIDLPSAAIHITIRDKYVHVSTLQHSHLCYIIDESNGKPEFKRLFSDSRERNCSTHLVVDIPNLSGQDTIVLVNDKKSSSVTGLHRTTTKTHKFATPTLFEACLPRTVVRIQQGDIRPPWRRPAAPTIGVLNNDIIGACSDGTIYTFSILSQPARHLLRFLQNLIEEKDKRDPMNHVTGSLSDVLMHGADGNQEDKIRALDVDPRVKERGMAGPRFKAIDGDLVGRWMDVDGDLEALVGEGTEANVGRIFTEFVAEVWEDEMDAMGKVRGWLAEVFMPVL</sequence>
<proteinExistence type="predicted"/>
<dbReference type="PANTHER" id="PTHR10644">
    <property type="entry name" value="DNA REPAIR/RNA PROCESSING CPSF FAMILY"/>
    <property type="match status" value="1"/>
</dbReference>
<dbReference type="InterPro" id="IPR050358">
    <property type="entry name" value="RSE1/DDB1/CFT1"/>
</dbReference>
<organism evidence="2 3">
    <name type="scientific">Phaeosphaeria nodorum (strain SN15 / ATCC MYA-4574 / FGSC 10173)</name>
    <name type="common">Glume blotch fungus</name>
    <name type="synonym">Parastagonospora nodorum</name>
    <dbReference type="NCBI Taxonomy" id="321614"/>
    <lineage>
        <taxon>Eukaryota</taxon>
        <taxon>Fungi</taxon>
        <taxon>Dikarya</taxon>
        <taxon>Ascomycota</taxon>
        <taxon>Pezizomycotina</taxon>
        <taxon>Dothideomycetes</taxon>
        <taxon>Pleosporomycetidae</taxon>
        <taxon>Pleosporales</taxon>
        <taxon>Pleosporineae</taxon>
        <taxon>Phaeosphaeriaceae</taxon>
        <taxon>Parastagonospora</taxon>
    </lineage>
</organism>
<evidence type="ECO:0000259" key="1">
    <source>
        <dbReference type="Pfam" id="PF10433"/>
    </source>
</evidence>
<keyword evidence="3" id="KW-1185">Reference proteome</keyword>
<accession>A0A7U2NPP7</accession>